<evidence type="ECO:0000256" key="7">
    <source>
        <dbReference type="ARBA" id="ARBA00023239"/>
    </source>
</evidence>
<evidence type="ECO:0000256" key="2">
    <source>
        <dbReference type="ARBA" id="ARBA00004754"/>
    </source>
</evidence>
<evidence type="ECO:0000256" key="5">
    <source>
        <dbReference type="ARBA" id="ARBA00022793"/>
    </source>
</evidence>
<dbReference type="PANTHER" id="PTHR43466">
    <property type="entry name" value="2-OXO-4-HYDROXY-4-CARBOXY-5-UREIDOIMIDAZOLINE DECARBOXYLASE-RELATED"/>
    <property type="match status" value="1"/>
</dbReference>
<proteinExistence type="predicted"/>
<keyword evidence="7" id="KW-0456">Lyase</keyword>
<accession>A0ABW5T3X5</accession>
<dbReference type="Pfam" id="PF09349">
    <property type="entry name" value="OHCU_decarbox"/>
    <property type="match status" value="1"/>
</dbReference>
<evidence type="ECO:0000259" key="8">
    <source>
        <dbReference type="Pfam" id="PF09349"/>
    </source>
</evidence>
<dbReference type="EC" id="1.7.3.3" evidence="9"/>
<dbReference type="RefSeq" id="WP_380713416.1">
    <property type="nucleotide sequence ID" value="NZ_JBHUML010000003.1"/>
</dbReference>
<dbReference type="NCBIfam" id="TIGR03383">
    <property type="entry name" value="urate_oxi"/>
    <property type="match status" value="1"/>
</dbReference>
<dbReference type="InterPro" id="IPR018020">
    <property type="entry name" value="OHCU_decarboxylase"/>
</dbReference>
<evidence type="ECO:0000256" key="1">
    <source>
        <dbReference type="ARBA" id="ARBA00001163"/>
    </source>
</evidence>
<feature type="domain" description="Oxo-4-hydroxy-4-carboxy-5-ureidoimidazoline decarboxylase" evidence="8">
    <location>
        <begin position="8"/>
        <end position="160"/>
    </location>
</feature>
<dbReference type="Gene3D" id="3.10.270.10">
    <property type="entry name" value="Urate Oxidase"/>
    <property type="match status" value="1"/>
</dbReference>
<dbReference type="GO" id="GO:0004846">
    <property type="term" value="F:urate oxidase activity"/>
    <property type="evidence" value="ECO:0007669"/>
    <property type="project" value="UniProtKB-EC"/>
</dbReference>
<dbReference type="PANTHER" id="PTHR43466:SF1">
    <property type="entry name" value="2-OXO-4-HYDROXY-4-CARBOXY-5-UREIDOIMIDAZOLINE DECARBOXYLASE-RELATED"/>
    <property type="match status" value="1"/>
</dbReference>
<dbReference type="SUPFAM" id="SSF158694">
    <property type="entry name" value="UraD-Like"/>
    <property type="match status" value="1"/>
</dbReference>
<dbReference type="PRINTS" id="PR00093">
    <property type="entry name" value="URICASE"/>
</dbReference>
<dbReference type="InterPro" id="IPR017580">
    <property type="entry name" value="OHCU_decarboxylase-1"/>
</dbReference>
<evidence type="ECO:0000256" key="6">
    <source>
        <dbReference type="ARBA" id="ARBA00023002"/>
    </source>
</evidence>
<dbReference type="EMBL" id="JBHUML010000003">
    <property type="protein sequence ID" value="MFD2706109.1"/>
    <property type="molecule type" value="Genomic_DNA"/>
</dbReference>
<name>A0ABW5T3X5_9BACI</name>
<comment type="catalytic activity">
    <reaction evidence="1">
        <text>5-hydroxy-2-oxo-4-ureido-2,5-dihydro-1H-imidazole-5-carboxylate + H(+) = (S)-allantoin + CO2</text>
        <dbReference type="Rhea" id="RHEA:26301"/>
        <dbReference type="ChEBI" id="CHEBI:15378"/>
        <dbReference type="ChEBI" id="CHEBI:15678"/>
        <dbReference type="ChEBI" id="CHEBI:16526"/>
        <dbReference type="ChEBI" id="CHEBI:58639"/>
        <dbReference type="EC" id="4.1.1.97"/>
    </reaction>
</comment>
<dbReference type="NCBIfam" id="TIGR03164">
    <property type="entry name" value="UHCUDC"/>
    <property type="match status" value="1"/>
</dbReference>
<comment type="pathway">
    <text evidence="2">Purine metabolism; urate degradation; (S)-allantoin from urate: step 3/3.</text>
</comment>
<protein>
    <submittedName>
        <fullName evidence="9">Factor-independent urate hydroxylase</fullName>
        <ecNumber evidence="9">1.7.3.3</ecNumber>
    </submittedName>
</protein>
<sequence>MTGVDKINGMTREVFIETFGGLFEHSPWVADKAENERPFSSFEALFETMRGAVEASGREAQLGLLRKHPQLGAKDKMSFTSSEEQKGAGLDRLSEEEFETFLRWNEQYRETFGFPFILAVKGQTKRDVYQSLQERMSNGYEQEFQTALQQVYRIAWLRLQDKMTPVRSDSMRRTMSYGKGNVFAYRTFMEPLTGLSGIPESSFTKKDHTVFGLNVTVELGGEAFLSSFTEGDNSAVVATDSMKNFIQRHLGSFAGKTAEGFVQYASEAFLKKYPHIEWVQMTAEELPFEAAVSNGASGGLVFNRSRNEKLQTFIQMERNGAEAVVTRQYSEVRDLQLVKVKDNSFTGFIRDEYTTLPEDSNRPLFVYLNIGWTYEDEDDAHAEDPSRYAAPEQVRDIAGAVFEEVASPSIQSLIYSIGLRVLQRFPQLTEVTFESQNRTWDTVLEDIDGSEGKVYTEPRLPFGFQHFSVTRDDL</sequence>
<dbReference type="Pfam" id="PF01014">
    <property type="entry name" value="Uricase"/>
    <property type="match status" value="2"/>
</dbReference>
<dbReference type="SUPFAM" id="SSF55620">
    <property type="entry name" value="Tetrahydrobiopterin biosynthesis enzymes-like"/>
    <property type="match status" value="2"/>
</dbReference>
<keyword evidence="4" id="KW-0659">Purine metabolism</keyword>
<gene>
    <name evidence="9" type="primary">pucL</name>
    <name evidence="9" type="ORF">ACFSUB_11600</name>
</gene>
<evidence type="ECO:0000256" key="3">
    <source>
        <dbReference type="ARBA" id="ARBA00004831"/>
    </source>
</evidence>
<comment type="pathway">
    <text evidence="3">Purine metabolism; urate degradation; (S)-allantoin from urate: step 1/3.</text>
</comment>
<organism evidence="9 10">
    <name type="scientific">Salibacterium lacus</name>
    <dbReference type="NCBI Taxonomy" id="1898109"/>
    <lineage>
        <taxon>Bacteria</taxon>
        <taxon>Bacillati</taxon>
        <taxon>Bacillota</taxon>
        <taxon>Bacilli</taxon>
        <taxon>Bacillales</taxon>
        <taxon>Bacillaceae</taxon>
    </lineage>
</organism>
<keyword evidence="6 9" id="KW-0560">Oxidoreductase</keyword>
<reference evidence="10" key="1">
    <citation type="journal article" date="2019" name="Int. J. Syst. Evol. Microbiol.">
        <title>The Global Catalogue of Microorganisms (GCM) 10K type strain sequencing project: providing services to taxonomists for standard genome sequencing and annotation.</title>
        <authorList>
            <consortium name="The Broad Institute Genomics Platform"/>
            <consortium name="The Broad Institute Genome Sequencing Center for Infectious Disease"/>
            <person name="Wu L."/>
            <person name="Ma J."/>
        </authorList>
    </citation>
    <scope>NUCLEOTIDE SEQUENCE [LARGE SCALE GENOMIC DNA]</scope>
    <source>
        <strain evidence="10">KCTC 33792</strain>
    </source>
</reference>
<comment type="caution">
    <text evidence="9">The sequence shown here is derived from an EMBL/GenBank/DDBJ whole genome shotgun (WGS) entry which is preliminary data.</text>
</comment>
<dbReference type="Gene3D" id="1.10.3330.10">
    <property type="entry name" value="Oxo-4-hydroxy-4-carboxy-5-ureidoimidazoline decarboxylase"/>
    <property type="match status" value="1"/>
</dbReference>
<evidence type="ECO:0000313" key="10">
    <source>
        <dbReference type="Proteomes" id="UP001597520"/>
    </source>
</evidence>
<dbReference type="InterPro" id="IPR002042">
    <property type="entry name" value="Uricase"/>
</dbReference>
<dbReference type="Proteomes" id="UP001597520">
    <property type="component" value="Unassembled WGS sequence"/>
</dbReference>
<keyword evidence="10" id="KW-1185">Reference proteome</keyword>
<evidence type="ECO:0000313" key="9">
    <source>
        <dbReference type="EMBL" id="MFD2706109.1"/>
    </source>
</evidence>
<dbReference type="InterPro" id="IPR036778">
    <property type="entry name" value="OHCU_decarboxylase_sf"/>
</dbReference>
<keyword evidence="5" id="KW-0210">Decarboxylase</keyword>
<evidence type="ECO:0000256" key="4">
    <source>
        <dbReference type="ARBA" id="ARBA00022631"/>
    </source>
</evidence>